<dbReference type="AlphaFoldDB" id="A0A433Q7M3"/>
<evidence type="ECO:0000313" key="2">
    <source>
        <dbReference type="EMBL" id="RUS25761.1"/>
    </source>
</evidence>
<feature type="non-terminal residue" evidence="2">
    <location>
        <position position="1"/>
    </location>
</feature>
<reference evidence="2 3" key="1">
    <citation type="journal article" date="2018" name="New Phytol.">
        <title>Phylogenomics of Endogonaceae and evolution of mycorrhizas within Mucoromycota.</title>
        <authorList>
            <person name="Chang Y."/>
            <person name="Desiro A."/>
            <person name="Na H."/>
            <person name="Sandor L."/>
            <person name="Lipzen A."/>
            <person name="Clum A."/>
            <person name="Barry K."/>
            <person name="Grigoriev I.V."/>
            <person name="Martin F.M."/>
            <person name="Stajich J.E."/>
            <person name="Smith M.E."/>
            <person name="Bonito G."/>
            <person name="Spatafora J.W."/>
        </authorList>
    </citation>
    <scope>NUCLEOTIDE SEQUENCE [LARGE SCALE GENOMIC DNA]</scope>
    <source>
        <strain evidence="2 3">AD002</strain>
    </source>
</reference>
<comment type="caution">
    <text evidence="2">The sequence shown here is derived from an EMBL/GenBank/DDBJ whole genome shotgun (WGS) entry which is preliminary data.</text>
</comment>
<feature type="region of interest" description="Disordered" evidence="1">
    <location>
        <begin position="1"/>
        <end position="199"/>
    </location>
</feature>
<organism evidence="2 3">
    <name type="scientific">Jimgerdemannia flammicorona</name>
    <dbReference type="NCBI Taxonomy" id="994334"/>
    <lineage>
        <taxon>Eukaryota</taxon>
        <taxon>Fungi</taxon>
        <taxon>Fungi incertae sedis</taxon>
        <taxon>Mucoromycota</taxon>
        <taxon>Mucoromycotina</taxon>
        <taxon>Endogonomycetes</taxon>
        <taxon>Endogonales</taxon>
        <taxon>Endogonaceae</taxon>
        <taxon>Jimgerdemannia</taxon>
    </lineage>
</organism>
<name>A0A433Q7M3_9FUNG</name>
<keyword evidence="3" id="KW-1185">Reference proteome</keyword>
<protein>
    <submittedName>
        <fullName evidence="2">Uncharacterized protein</fullName>
    </submittedName>
</protein>
<evidence type="ECO:0000256" key="1">
    <source>
        <dbReference type="SAM" id="MobiDB-lite"/>
    </source>
</evidence>
<sequence length="199" mass="20485">PDEVSSTEVSSTEVPSAEAPSAKVPSAKVPSAEAPSAEVPSAKVPSAKVPSAKWCTGDQQREVRLQRERTCDSTDQGQGHPPTGLTGGSGASAARRRGALVTRSLGGTEPQWRWQHGTGAHAPETGRERSATRENERATAQIKGQGHPRTGLIGGSRASVAQSLGSAEPAPACWRPAVRGPQERGGRSEGNEAVGSGEA</sequence>
<feature type="compositionally biased region" description="Low complexity" evidence="1">
    <location>
        <begin position="1"/>
        <end position="14"/>
    </location>
</feature>
<feature type="compositionally biased region" description="Basic and acidic residues" evidence="1">
    <location>
        <begin position="59"/>
        <end position="72"/>
    </location>
</feature>
<feature type="compositionally biased region" description="Low complexity" evidence="1">
    <location>
        <begin position="29"/>
        <end position="42"/>
    </location>
</feature>
<feature type="compositionally biased region" description="Basic and acidic residues" evidence="1">
    <location>
        <begin position="181"/>
        <end position="190"/>
    </location>
</feature>
<accession>A0A433Q7M3</accession>
<proteinExistence type="predicted"/>
<evidence type="ECO:0000313" key="3">
    <source>
        <dbReference type="Proteomes" id="UP000274822"/>
    </source>
</evidence>
<gene>
    <name evidence="2" type="ORF">BC938DRAFT_471697</name>
</gene>
<dbReference type="EMBL" id="RBNJ01012085">
    <property type="protein sequence ID" value="RUS25761.1"/>
    <property type="molecule type" value="Genomic_DNA"/>
</dbReference>
<dbReference type="Proteomes" id="UP000274822">
    <property type="component" value="Unassembled WGS sequence"/>
</dbReference>
<feature type="compositionally biased region" description="Basic and acidic residues" evidence="1">
    <location>
        <begin position="124"/>
        <end position="137"/>
    </location>
</feature>